<comment type="caution">
    <text evidence="1">The sequence shown here is derived from an EMBL/GenBank/DDBJ whole genome shotgun (WGS) entry which is preliminary data.</text>
</comment>
<dbReference type="AlphaFoldDB" id="A0AAV6URR0"/>
<accession>A0AAV6URR0</accession>
<gene>
    <name evidence="1" type="ORF">JTE90_005772</name>
</gene>
<reference evidence="1 2" key="1">
    <citation type="journal article" date="2022" name="Nat. Ecol. Evol.">
        <title>A masculinizing supergene underlies an exaggerated male reproductive morph in a spider.</title>
        <authorList>
            <person name="Hendrickx F."/>
            <person name="De Corte Z."/>
            <person name="Sonet G."/>
            <person name="Van Belleghem S.M."/>
            <person name="Kostlbacher S."/>
            <person name="Vangestel C."/>
        </authorList>
    </citation>
    <scope>NUCLEOTIDE SEQUENCE [LARGE SCALE GENOMIC DNA]</scope>
    <source>
        <strain evidence="1">W744_W776</strain>
    </source>
</reference>
<dbReference type="InterPro" id="IPR043128">
    <property type="entry name" value="Rev_trsase/Diguanyl_cyclase"/>
</dbReference>
<proteinExistence type="predicted"/>
<sequence>MLSSHKKAPDHLQWCWCGRKIEAGVTASARSPKKDVYPLPRIGNTLDCLRGAQYFSSKDLHSGYWQIEVDEAYRGKNRIHHQRRAP</sequence>
<dbReference type="InterPro" id="IPR043502">
    <property type="entry name" value="DNA/RNA_pol_sf"/>
</dbReference>
<dbReference type="Gene3D" id="3.30.70.270">
    <property type="match status" value="1"/>
</dbReference>
<evidence type="ECO:0000313" key="1">
    <source>
        <dbReference type="EMBL" id="KAG8187002.1"/>
    </source>
</evidence>
<dbReference type="Proteomes" id="UP000827092">
    <property type="component" value="Unassembled WGS sequence"/>
</dbReference>
<name>A0AAV6URR0_9ARAC</name>
<evidence type="ECO:0000313" key="2">
    <source>
        <dbReference type="Proteomes" id="UP000827092"/>
    </source>
</evidence>
<keyword evidence="2" id="KW-1185">Reference proteome</keyword>
<dbReference type="GO" id="GO:0071897">
    <property type="term" value="P:DNA biosynthetic process"/>
    <property type="evidence" value="ECO:0007669"/>
    <property type="project" value="UniProtKB-ARBA"/>
</dbReference>
<dbReference type="SUPFAM" id="SSF56672">
    <property type="entry name" value="DNA/RNA polymerases"/>
    <property type="match status" value="1"/>
</dbReference>
<dbReference type="EMBL" id="JAFNEN010000282">
    <property type="protein sequence ID" value="KAG8187002.1"/>
    <property type="molecule type" value="Genomic_DNA"/>
</dbReference>
<organism evidence="1 2">
    <name type="scientific">Oedothorax gibbosus</name>
    <dbReference type="NCBI Taxonomy" id="931172"/>
    <lineage>
        <taxon>Eukaryota</taxon>
        <taxon>Metazoa</taxon>
        <taxon>Ecdysozoa</taxon>
        <taxon>Arthropoda</taxon>
        <taxon>Chelicerata</taxon>
        <taxon>Arachnida</taxon>
        <taxon>Araneae</taxon>
        <taxon>Araneomorphae</taxon>
        <taxon>Entelegynae</taxon>
        <taxon>Araneoidea</taxon>
        <taxon>Linyphiidae</taxon>
        <taxon>Erigoninae</taxon>
        <taxon>Oedothorax</taxon>
    </lineage>
</organism>
<protein>
    <submittedName>
        <fullName evidence="1">Uncharacterized protein</fullName>
    </submittedName>
</protein>